<dbReference type="GO" id="GO:0016740">
    <property type="term" value="F:transferase activity"/>
    <property type="evidence" value="ECO:0007669"/>
    <property type="project" value="UniProtKB-KW"/>
</dbReference>
<dbReference type="OrthoDB" id="10248936at2759"/>
<evidence type="ECO:0000259" key="2">
    <source>
        <dbReference type="PROSITE" id="PS51797"/>
    </source>
</evidence>
<organism evidence="3 4">
    <name type="scientific">Cyanidiococcus yangmingshanensis</name>
    <dbReference type="NCBI Taxonomy" id="2690220"/>
    <lineage>
        <taxon>Eukaryota</taxon>
        <taxon>Rhodophyta</taxon>
        <taxon>Bangiophyceae</taxon>
        <taxon>Cyanidiales</taxon>
        <taxon>Cyanidiaceae</taxon>
        <taxon>Cyanidiococcus</taxon>
    </lineage>
</organism>
<keyword evidence="3" id="KW-0808">Transferase</keyword>
<dbReference type="InterPro" id="IPR034737">
    <property type="entry name" value="TCTP"/>
</dbReference>
<comment type="caution">
    <text evidence="3">The sequence shown here is derived from an EMBL/GenBank/DDBJ whole genome shotgun (WGS) entry which is preliminary data.</text>
</comment>
<dbReference type="Pfam" id="PF00838">
    <property type="entry name" value="TCTP"/>
    <property type="match status" value="1"/>
</dbReference>
<proteinExistence type="inferred from homology"/>
<comment type="similarity">
    <text evidence="1">Belongs to the TCTP family.</text>
</comment>
<feature type="domain" description="TCTP" evidence="2">
    <location>
        <begin position="1"/>
        <end position="168"/>
    </location>
</feature>
<reference evidence="3 4" key="1">
    <citation type="journal article" date="2020" name="J. Phycol.">
        <title>Comparative genome analysis reveals Cyanidiococcus gen. nov., a new extremophilic red algal genus sister to Cyanidioschyzon (Cyanidioschyzonaceae, Rhodophyta).</title>
        <authorList>
            <person name="Liu S.-L."/>
            <person name="Chiang Y.-R."/>
            <person name="Yoon H.S."/>
            <person name="Fu H.-Y."/>
        </authorList>
    </citation>
    <scope>NUCLEOTIDE SEQUENCE [LARGE SCALE GENOMIC DNA]</scope>
    <source>
        <strain evidence="3 4">THAL066</strain>
    </source>
</reference>
<protein>
    <submittedName>
        <fullName evidence="3">tRNA 2'-phosphotransferase</fullName>
    </submittedName>
</protein>
<keyword evidence="4" id="KW-1185">Reference proteome</keyword>
<dbReference type="SUPFAM" id="SSF51316">
    <property type="entry name" value="Mss4-like"/>
    <property type="match status" value="1"/>
</dbReference>
<evidence type="ECO:0000313" key="4">
    <source>
        <dbReference type="Proteomes" id="UP000530660"/>
    </source>
</evidence>
<dbReference type="Gene3D" id="2.170.150.10">
    <property type="entry name" value="Metal Binding Protein, Guanine Nucleotide Exchange Factor, Chain A"/>
    <property type="match status" value="1"/>
</dbReference>
<dbReference type="Proteomes" id="UP000530660">
    <property type="component" value="Unassembled WGS sequence"/>
</dbReference>
<dbReference type="AlphaFoldDB" id="A0A7J7IQZ9"/>
<evidence type="ECO:0000313" key="3">
    <source>
        <dbReference type="EMBL" id="KAF6004781.1"/>
    </source>
</evidence>
<dbReference type="GO" id="GO:0005737">
    <property type="term" value="C:cytoplasm"/>
    <property type="evidence" value="ECO:0007669"/>
    <property type="project" value="TreeGrafter"/>
</dbReference>
<sequence length="168" mass="19208">MIVWKDAFTKDELLSDGMKNVRTLESGLLLACDSYNVTLGASDYGISNNEEDAMGGGGDSGAETVNVVVDAFKLQSIQLPKKDFQLYIKKYSRRLKEYLEKENPDRVQSFMEGMKEWVPKMLKDFDDYEFYMGPTCDPDALLVLAKYEGESHYPTFMYLKDGLIEEKF</sequence>
<dbReference type="InterPro" id="IPR011323">
    <property type="entry name" value="Mss4/transl-control_tumour"/>
</dbReference>
<dbReference type="PANTHER" id="PTHR11991:SF0">
    <property type="entry name" value="TRANSLATIONALLY-CONTROLLED TUMOR PROTEIN"/>
    <property type="match status" value="1"/>
</dbReference>
<dbReference type="InterPro" id="IPR018105">
    <property type="entry name" value="Translational_control_tumour_p"/>
</dbReference>
<dbReference type="EMBL" id="VWRR01000002">
    <property type="protein sequence ID" value="KAF6004781.1"/>
    <property type="molecule type" value="Genomic_DNA"/>
</dbReference>
<dbReference type="InterPro" id="IPR011057">
    <property type="entry name" value="Mss4-like_sf"/>
</dbReference>
<accession>A0A7J7IQZ9</accession>
<evidence type="ECO:0000256" key="1">
    <source>
        <dbReference type="PROSITE-ProRule" id="PRU01133"/>
    </source>
</evidence>
<dbReference type="PROSITE" id="PS51797">
    <property type="entry name" value="TCTP_3"/>
    <property type="match status" value="1"/>
</dbReference>
<dbReference type="PANTHER" id="PTHR11991">
    <property type="entry name" value="TRANSLATIONALLY CONTROLLED TUMOR PROTEIN-RELATED"/>
    <property type="match status" value="1"/>
</dbReference>
<gene>
    <name evidence="3" type="primary">TPT1</name>
    <name evidence="3" type="ORF">F1559_001574</name>
</gene>
<name>A0A7J7IQZ9_9RHOD</name>
<dbReference type="GO" id="GO:0005509">
    <property type="term" value="F:calcium ion binding"/>
    <property type="evidence" value="ECO:0007669"/>
    <property type="project" value="TreeGrafter"/>
</dbReference>